<accession>A0ABN9WPA1</accession>
<dbReference type="EMBL" id="CAUYUJ010019083">
    <property type="protein sequence ID" value="CAK0888504.1"/>
    <property type="molecule type" value="Genomic_DNA"/>
</dbReference>
<organism evidence="2 3">
    <name type="scientific">Prorocentrum cordatum</name>
    <dbReference type="NCBI Taxonomy" id="2364126"/>
    <lineage>
        <taxon>Eukaryota</taxon>
        <taxon>Sar</taxon>
        <taxon>Alveolata</taxon>
        <taxon>Dinophyceae</taxon>
        <taxon>Prorocentrales</taxon>
        <taxon>Prorocentraceae</taxon>
        <taxon>Prorocentrum</taxon>
    </lineage>
</organism>
<reference evidence="2" key="1">
    <citation type="submission" date="2023-10" db="EMBL/GenBank/DDBJ databases">
        <authorList>
            <person name="Chen Y."/>
            <person name="Shah S."/>
            <person name="Dougan E. K."/>
            <person name="Thang M."/>
            <person name="Chan C."/>
        </authorList>
    </citation>
    <scope>NUCLEOTIDE SEQUENCE [LARGE SCALE GENOMIC DNA]</scope>
</reference>
<evidence type="ECO:0000256" key="1">
    <source>
        <dbReference type="SAM" id="MobiDB-lite"/>
    </source>
</evidence>
<dbReference type="Proteomes" id="UP001189429">
    <property type="component" value="Unassembled WGS sequence"/>
</dbReference>
<feature type="region of interest" description="Disordered" evidence="1">
    <location>
        <begin position="55"/>
        <end position="93"/>
    </location>
</feature>
<protein>
    <submittedName>
        <fullName evidence="2">Uncharacterized protein</fullName>
    </submittedName>
</protein>
<keyword evidence="3" id="KW-1185">Reference proteome</keyword>
<feature type="compositionally biased region" description="Low complexity" evidence="1">
    <location>
        <begin position="75"/>
        <end position="87"/>
    </location>
</feature>
<sequence length="136" mass="14623">MLASHPLRRFNFKSTAELGLLVQRFGRTDKYGRELPDTGLPAVDCATDKQMPLASVRLEPSPAGAATAPRRLQRSSRSSGRSQSLTRCGHVTGTLEGCRPRQQLVPLDARPEDCLAECACRAPPAQPAAGLEQSAL</sequence>
<name>A0ABN9WPA1_9DINO</name>
<comment type="caution">
    <text evidence="2">The sequence shown here is derived from an EMBL/GenBank/DDBJ whole genome shotgun (WGS) entry which is preliminary data.</text>
</comment>
<gene>
    <name evidence="2" type="ORF">PCOR1329_LOCUS69280</name>
</gene>
<proteinExistence type="predicted"/>
<evidence type="ECO:0000313" key="3">
    <source>
        <dbReference type="Proteomes" id="UP001189429"/>
    </source>
</evidence>
<evidence type="ECO:0000313" key="2">
    <source>
        <dbReference type="EMBL" id="CAK0888504.1"/>
    </source>
</evidence>